<evidence type="ECO:0000313" key="8">
    <source>
        <dbReference type="Proteomes" id="UP000244855"/>
    </source>
</evidence>
<evidence type="ECO:0000256" key="1">
    <source>
        <dbReference type="ARBA" id="ARBA00022723"/>
    </source>
</evidence>
<feature type="compositionally biased region" description="Basic and acidic residues" evidence="5">
    <location>
        <begin position="368"/>
        <end position="382"/>
    </location>
</feature>
<evidence type="ECO:0000313" key="7">
    <source>
        <dbReference type="EMBL" id="PVI02234.1"/>
    </source>
</evidence>
<feature type="region of interest" description="Disordered" evidence="5">
    <location>
        <begin position="206"/>
        <end position="327"/>
    </location>
</feature>
<dbReference type="AlphaFoldDB" id="A0A2V1DY36"/>
<dbReference type="EMBL" id="KZ805345">
    <property type="protein sequence ID" value="PVI02234.1"/>
    <property type="molecule type" value="Genomic_DNA"/>
</dbReference>
<keyword evidence="3" id="KW-0862">Zinc</keyword>
<evidence type="ECO:0000256" key="5">
    <source>
        <dbReference type="SAM" id="MobiDB-lite"/>
    </source>
</evidence>
<feature type="compositionally biased region" description="Low complexity" evidence="5">
    <location>
        <begin position="240"/>
        <end position="258"/>
    </location>
</feature>
<proteinExistence type="predicted"/>
<gene>
    <name evidence="7" type="ORF">DM02DRAFT_653701</name>
</gene>
<dbReference type="Pfam" id="PF13639">
    <property type="entry name" value="zf-RING_2"/>
    <property type="match status" value="1"/>
</dbReference>
<evidence type="ECO:0000259" key="6">
    <source>
        <dbReference type="PROSITE" id="PS50089"/>
    </source>
</evidence>
<dbReference type="UniPathway" id="UPA00143"/>
<name>A0A2V1DY36_9PLEO</name>
<evidence type="ECO:0000256" key="3">
    <source>
        <dbReference type="ARBA" id="ARBA00022833"/>
    </source>
</evidence>
<dbReference type="GO" id="GO:0016567">
    <property type="term" value="P:protein ubiquitination"/>
    <property type="evidence" value="ECO:0007669"/>
    <property type="project" value="UniProtKB-UniPathway"/>
</dbReference>
<evidence type="ECO:0000256" key="2">
    <source>
        <dbReference type="ARBA" id="ARBA00022771"/>
    </source>
</evidence>
<dbReference type="STRING" id="97972.A0A2V1DY36"/>
<feature type="compositionally biased region" description="Acidic residues" evidence="5">
    <location>
        <begin position="219"/>
        <end position="236"/>
    </location>
</feature>
<feature type="compositionally biased region" description="Polar residues" evidence="5">
    <location>
        <begin position="290"/>
        <end position="325"/>
    </location>
</feature>
<dbReference type="PROSITE" id="PS50089">
    <property type="entry name" value="ZF_RING_2"/>
    <property type="match status" value="1"/>
</dbReference>
<dbReference type="CDD" id="cd16448">
    <property type="entry name" value="RING-H2"/>
    <property type="match status" value="1"/>
</dbReference>
<reference evidence="7 8" key="1">
    <citation type="journal article" date="2018" name="Sci. Rep.">
        <title>Comparative genomics provides insights into the lifestyle and reveals functional heterogeneity of dark septate endophytic fungi.</title>
        <authorList>
            <person name="Knapp D.G."/>
            <person name="Nemeth J.B."/>
            <person name="Barry K."/>
            <person name="Hainaut M."/>
            <person name="Henrissat B."/>
            <person name="Johnson J."/>
            <person name="Kuo A."/>
            <person name="Lim J.H.P."/>
            <person name="Lipzen A."/>
            <person name="Nolan M."/>
            <person name="Ohm R.A."/>
            <person name="Tamas L."/>
            <person name="Grigoriev I.V."/>
            <person name="Spatafora J.W."/>
            <person name="Nagy L.G."/>
            <person name="Kovacs G.M."/>
        </authorList>
    </citation>
    <scope>NUCLEOTIDE SEQUENCE [LARGE SCALE GENOMIC DNA]</scope>
    <source>
        <strain evidence="7 8">DSE2036</strain>
    </source>
</reference>
<protein>
    <recommendedName>
        <fullName evidence="6">RING-type domain-containing protein</fullName>
    </recommendedName>
</protein>
<keyword evidence="8" id="KW-1185">Reference proteome</keyword>
<dbReference type="InterPro" id="IPR013083">
    <property type="entry name" value="Znf_RING/FYVE/PHD"/>
</dbReference>
<feature type="domain" description="RING-type" evidence="6">
    <location>
        <begin position="428"/>
        <end position="475"/>
    </location>
</feature>
<organism evidence="7 8">
    <name type="scientific">Periconia macrospinosa</name>
    <dbReference type="NCBI Taxonomy" id="97972"/>
    <lineage>
        <taxon>Eukaryota</taxon>
        <taxon>Fungi</taxon>
        <taxon>Dikarya</taxon>
        <taxon>Ascomycota</taxon>
        <taxon>Pezizomycotina</taxon>
        <taxon>Dothideomycetes</taxon>
        <taxon>Pleosporomycetidae</taxon>
        <taxon>Pleosporales</taxon>
        <taxon>Massarineae</taxon>
        <taxon>Periconiaceae</taxon>
        <taxon>Periconia</taxon>
    </lineage>
</organism>
<evidence type="ECO:0000256" key="4">
    <source>
        <dbReference type="PROSITE-ProRule" id="PRU00175"/>
    </source>
</evidence>
<dbReference type="GO" id="GO:0061630">
    <property type="term" value="F:ubiquitin protein ligase activity"/>
    <property type="evidence" value="ECO:0007669"/>
    <property type="project" value="TreeGrafter"/>
</dbReference>
<keyword evidence="1" id="KW-0479">Metal-binding</keyword>
<dbReference type="PANTHER" id="PTHR45969:SF69">
    <property type="entry name" value="FINGER DOMAIN PROTEIN, PUTATIVE (AFU_ORTHOLOGUE AFUA_3G12190)-RELATED"/>
    <property type="match status" value="1"/>
</dbReference>
<accession>A0A2V1DY36</accession>
<dbReference type="InterPro" id="IPR001841">
    <property type="entry name" value="Znf_RING"/>
</dbReference>
<feature type="region of interest" description="Disordered" evidence="5">
    <location>
        <begin position="361"/>
        <end position="382"/>
    </location>
</feature>
<feature type="compositionally biased region" description="Polar residues" evidence="5">
    <location>
        <begin position="263"/>
        <end position="277"/>
    </location>
</feature>
<dbReference type="SUPFAM" id="SSF57850">
    <property type="entry name" value="RING/U-box"/>
    <property type="match status" value="1"/>
</dbReference>
<dbReference type="PANTHER" id="PTHR45969">
    <property type="entry name" value="RING ZINC FINGER PROTEIN-RELATED"/>
    <property type="match status" value="1"/>
</dbReference>
<dbReference type="OrthoDB" id="3684167at2759"/>
<sequence>MAPTANPVNNASRALAVQSIASARLYARIKNSFPTLLAVIDGNGGNGRKAGEALGIVSAIAASMAAHSIHPSEPPSNWHRAFKPHYLTWVKGKDNAENMEVLQETDDNGHQITFVNELRSWVQTKVKSTVAAGVRASRNEFDDLEEDYPIWALRNTRRACDEINLELLKIAKHHLASIRPGTSRQYSDLQMDRAFKRAVRRDRRRLDFPPFLSTPHDDHDEDSGSDEESVADDTEQIDVSSSSLTDLSSTLSNASLSSPPGSPRSNQTPSQDVTPSSAGRFRTPSMVGVRSTSGRNTPTQARPSPTPSARSWNSLAQSPWRSSGQPRARLEYVENPNLPDFSFSPYHPNWAEDEDGISQQEGAQFPNESDRRSHTPTRLREADEDLRRGELTPVPMIPRRRRVEVDDSLFARPLPNLSEEYAAIGQDCSICTENFLLMEAVNGEIVQTVCGHSYHRACLREWVNGQSKASCPHCRRVLFEEDDPEESVYAESSSDIEIIVDAP</sequence>
<dbReference type="SMART" id="SM00184">
    <property type="entry name" value="RING"/>
    <property type="match status" value="1"/>
</dbReference>
<dbReference type="Gene3D" id="3.30.40.10">
    <property type="entry name" value="Zinc/RING finger domain, C3HC4 (zinc finger)"/>
    <property type="match status" value="1"/>
</dbReference>
<keyword evidence="2 4" id="KW-0863">Zinc-finger</keyword>
<dbReference type="Proteomes" id="UP000244855">
    <property type="component" value="Unassembled WGS sequence"/>
</dbReference>
<dbReference type="GO" id="GO:0008270">
    <property type="term" value="F:zinc ion binding"/>
    <property type="evidence" value="ECO:0007669"/>
    <property type="project" value="UniProtKB-KW"/>
</dbReference>